<reference evidence="1 2" key="2">
    <citation type="journal article" date="2022" name="Mol. Ecol. Resour.">
        <title>The genomes of chicory, endive, great burdock and yacon provide insights into Asteraceae paleo-polyploidization history and plant inulin production.</title>
        <authorList>
            <person name="Fan W."/>
            <person name="Wang S."/>
            <person name="Wang H."/>
            <person name="Wang A."/>
            <person name="Jiang F."/>
            <person name="Liu H."/>
            <person name="Zhao H."/>
            <person name="Xu D."/>
            <person name="Zhang Y."/>
        </authorList>
    </citation>
    <scope>NUCLEOTIDE SEQUENCE [LARGE SCALE GENOMIC DNA]</scope>
    <source>
        <strain evidence="2">cv. Niubang</strain>
    </source>
</reference>
<gene>
    <name evidence="1" type="ORF">L6452_13853</name>
</gene>
<proteinExistence type="predicted"/>
<evidence type="ECO:0000313" key="1">
    <source>
        <dbReference type="EMBL" id="KAI3734385.1"/>
    </source>
</evidence>
<accession>A0ACB9CJG2</accession>
<name>A0ACB9CJG2_ARCLA</name>
<reference evidence="2" key="1">
    <citation type="journal article" date="2022" name="Mol. Ecol. Resour.">
        <title>The genomes of chicory, endive, great burdock and yacon provide insights into Asteraceae palaeo-polyploidization history and plant inulin production.</title>
        <authorList>
            <person name="Fan W."/>
            <person name="Wang S."/>
            <person name="Wang H."/>
            <person name="Wang A."/>
            <person name="Jiang F."/>
            <person name="Liu H."/>
            <person name="Zhao H."/>
            <person name="Xu D."/>
            <person name="Zhang Y."/>
        </authorList>
    </citation>
    <scope>NUCLEOTIDE SEQUENCE [LARGE SCALE GENOMIC DNA]</scope>
    <source>
        <strain evidence="2">cv. Niubang</strain>
    </source>
</reference>
<protein>
    <submittedName>
        <fullName evidence="1">Uncharacterized protein</fullName>
    </submittedName>
</protein>
<sequence>MHWVQHFELLVHIQCHSYHAFIGYMCIYKYIIYMSVLLTYEVGVVYLYLLSLYCILFIYVFGHTNDSIGIVLSPFSLGWIFDKLIF</sequence>
<organism evidence="1 2">
    <name type="scientific">Arctium lappa</name>
    <name type="common">Greater burdock</name>
    <name type="synonym">Lappa major</name>
    <dbReference type="NCBI Taxonomy" id="4217"/>
    <lineage>
        <taxon>Eukaryota</taxon>
        <taxon>Viridiplantae</taxon>
        <taxon>Streptophyta</taxon>
        <taxon>Embryophyta</taxon>
        <taxon>Tracheophyta</taxon>
        <taxon>Spermatophyta</taxon>
        <taxon>Magnoliopsida</taxon>
        <taxon>eudicotyledons</taxon>
        <taxon>Gunneridae</taxon>
        <taxon>Pentapetalae</taxon>
        <taxon>asterids</taxon>
        <taxon>campanulids</taxon>
        <taxon>Asterales</taxon>
        <taxon>Asteraceae</taxon>
        <taxon>Carduoideae</taxon>
        <taxon>Cardueae</taxon>
        <taxon>Arctiinae</taxon>
        <taxon>Arctium</taxon>
    </lineage>
</organism>
<evidence type="ECO:0000313" key="2">
    <source>
        <dbReference type="Proteomes" id="UP001055879"/>
    </source>
</evidence>
<keyword evidence="2" id="KW-1185">Reference proteome</keyword>
<dbReference type="Proteomes" id="UP001055879">
    <property type="component" value="Linkage Group LG04"/>
</dbReference>
<dbReference type="EMBL" id="CM042050">
    <property type="protein sequence ID" value="KAI3734385.1"/>
    <property type="molecule type" value="Genomic_DNA"/>
</dbReference>
<comment type="caution">
    <text evidence="1">The sequence shown here is derived from an EMBL/GenBank/DDBJ whole genome shotgun (WGS) entry which is preliminary data.</text>
</comment>